<dbReference type="Proteomes" id="UP000305546">
    <property type="component" value="Unassembled WGS sequence"/>
</dbReference>
<dbReference type="AlphaFoldDB" id="A0A5C4LV61"/>
<name>A0A5C4LV61_9PSEU</name>
<reference evidence="1 2" key="1">
    <citation type="submission" date="2019-06" db="EMBL/GenBank/DDBJ databases">
        <title>Amycolatopsis alkalitolerans sp. nov., isolated from Gastrodia elata Blume.</title>
        <authorList>
            <person name="Narsing Rao M.P."/>
            <person name="Li W.J."/>
        </authorList>
    </citation>
    <scope>NUCLEOTIDE SEQUENCE [LARGE SCALE GENOMIC DNA]</scope>
    <source>
        <strain evidence="1 2">SYSUP0005</strain>
    </source>
</reference>
<organism evidence="1 2">
    <name type="scientific">Amycolatopsis alkalitolerans</name>
    <dbReference type="NCBI Taxonomy" id="2547244"/>
    <lineage>
        <taxon>Bacteria</taxon>
        <taxon>Bacillati</taxon>
        <taxon>Actinomycetota</taxon>
        <taxon>Actinomycetes</taxon>
        <taxon>Pseudonocardiales</taxon>
        <taxon>Pseudonocardiaceae</taxon>
        <taxon>Amycolatopsis</taxon>
    </lineage>
</organism>
<keyword evidence="2" id="KW-1185">Reference proteome</keyword>
<sequence>MDVATRRVFRRVVCPVCGERRTEMRVFGTDRDDESGLPKTRRRIRRELREQADAWHPEPVCDRCARR</sequence>
<proteinExistence type="predicted"/>
<evidence type="ECO:0000313" key="1">
    <source>
        <dbReference type="EMBL" id="TNC22898.1"/>
    </source>
</evidence>
<dbReference type="EMBL" id="VDFW01000023">
    <property type="protein sequence ID" value="TNC22898.1"/>
    <property type="molecule type" value="Genomic_DNA"/>
</dbReference>
<comment type="caution">
    <text evidence="1">The sequence shown here is derived from an EMBL/GenBank/DDBJ whole genome shotgun (WGS) entry which is preliminary data.</text>
</comment>
<dbReference type="RefSeq" id="WP_139098974.1">
    <property type="nucleotide sequence ID" value="NZ_VDFW01000023.1"/>
</dbReference>
<evidence type="ECO:0000313" key="2">
    <source>
        <dbReference type="Proteomes" id="UP000305546"/>
    </source>
</evidence>
<gene>
    <name evidence="1" type="ORF">FG385_23670</name>
</gene>
<protein>
    <submittedName>
        <fullName evidence="1">Uncharacterized protein</fullName>
    </submittedName>
</protein>
<accession>A0A5C4LV61</accession>